<dbReference type="RefSeq" id="WP_048583334.1">
    <property type="nucleotide sequence ID" value="NZ_LFNT01000028.1"/>
</dbReference>
<evidence type="ECO:0000256" key="1">
    <source>
        <dbReference type="ARBA" id="ARBA00023015"/>
    </source>
</evidence>
<name>A0A0J7ZA35_STRVR</name>
<dbReference type="InterPro" id="IPR009057">
    <property type="entry name" value="Homeodomain-like_sf"/>
</dbReference>
<evidence type="ECO:0000256" key="3">
    <source>
        <dbReference type="ARBA" id="ARBA00023163"/>
    </source>
</evidence>
<keyword evidence="1" id="KW-0805">Transcription regulation</keyword>
<dbReference type="SMART" id="SM00342">
    <property type="entry name" value="HTH_ARAC"/>
    <property type="match status" value="1"/>
</dbReference>
<dbReference type="SUPFAM" id="SSF46689">
    <property type="entry name" value="Homeodomain-like"/>
    <property type="match status" value="2"/>
</dbReference>
<evidence type="ECO:0000313" key="5">
    <source>
        <dbReference type="EMBL" id="KMS72332.1"/>
    </source>
</evidence>
<feature type="domain" description="HTH araC/xylS-type" evidence="4">
    <location>
        <begin position="220"/>
        <end position="318"/>
    </location>
</feature>
<dbReference type="Pfam" id="PF12833">
    <property type="entry name" value="HTH_18"/>
    <property type="match status" value="1"/>
</dbReference>
<dbReference type="InterPro" id="IPR018060">
    <property type="entry name" value="HTH_AraC"/>
</dbReference>
<evidence type="ECO:0000259" key="4">
    <source>
        <dbReference type="PROSITE" id="PS01124"/>
    </source>
</evidence>
<dbReference type="Proteomes" id="UP000037432">
    <property type="component" value="Unassembled WGS sequence"/>
</dbReference>
<dbReference type="GO" id="GO:0043565">
    <property type="term" value="F:sequence-specific DNA binding"/>
    <property type="evidence" value="ECO:0007669"/>
    <property type="project" value="InterPro"/>
</dbReference>
<dbReference type="PROSITE" id="PS00041">
    <property type="entry name" value="HTH_ARAC_FAMILY_1"/>
    <property type="match status" value="1"/>
</dbReference>
<keyword evidence="2" id="KW-0238">DNA-binding</keyword>
<keyword evidence="3" id="KW-0804">Transcription</keyword>
<evidence type="ECO:0000256" key="2">
    <source>
        <dbReference type="ARBA" id="ARBA00023125"/>
    </source>
</evidence>
<dbReference type="InterPro" id="IPR050204">
    <property type="entry name" value="AraC_XylS_family_regulators"/>
</dbReference>
<dbReference type="PATRIC" id="fig|1938.3.peg.4550"/>
<accession>A0A0J7ZA35</accession>
<comment type="caution">
    <text evidence="5">The sequence shown here is derived from an EMBL/GenBank/DDBJ whole genome shotgun (WGS) entry which is preliminary data.</text>
</comment>
<dbReference type="PANTHER" id="PTHR46796">
    <property type="entry name" value="HTH-TYPE TRANSCRIPTIONAL ACTIVATOR RHAS-RELATED"/>
    <property type="match status" value="1"/>
</dbReference>
<dbReference type="Gene3D" id="1.10.10.60">
    <property type="entry name" value="Homeodomain-like"/>
    <property type="match status" value="2"/>
</dbReference>
<dbReference type="PANTHER" id="PTHR46796:SF13">
    <property type="entry name" value="HTH-TYPE TRANSCRIPTIONAL ACTIVATOR RHAS"/>
    <property type="match status" value="1"/>
</dbReference>
<dbReference type="EMBL" id="LFNT01000028">
    <property type="protein sequence ID" value="KMS72332.1"/>
    <property type="molecule type" value="Genomic_DNA"/>
</dbReference>
<evidence type="ECO:0000313" key="6">
    <source>
        <dbReference type="Proteomes" id="UP000037432"/>
    </source>
</evidence>
<sequence length="324" mass="34033">MDGPMGLTSTDPLTDLLNGVRTSGAIFNQSSLSGSWAVRFEDGSPLALAVLLQGSAWITPQGGDPVRLGPGDVAVLCGGAPYVIANAPATEPDVMIRPDGCCTTAQGAELVDAQVPDAGTWDTAGADSTLLLSGLYTVDCGTPGRLLAALPPLAVIEANVGACPVSPTTFEEITREEPGQQILLDRTLDLMLITALRAWFTRPGAQVPTWYRAHSDPVVGPALRLLQTNPAHPWTLPALAAEAGASRANLARRFTALVGQPPMTYLRERRLALAADLLRAPGATLTEVADRVGFSNAFSLSAAFKREHGVSPSEYRTDTARTEP</sequence>
<proteinExistence type="predicted"/>
<dbReference type="AlphaFoldDB" id="A0A0J7ZA35"/>
<dbReference type="GO" id="GO:0003700">
    <property type="term" value="F:DNA-binding transcription factor activity"/>
    <property type="evidence" value="ECO:0007669"/>
    <property type="project" value="InterPro"/>
</dbReference>
<dbReference type="InterPro" id="IPR032783">
    <property type="entry name" value="AraC_lig"/>
</dbReference>
<organism evidence="5 6">
    <name type="scientific">Streptomyces viridochromogenes</name>
    <dbReference type="NCBI Taxonomy" id="1938"/>
    <lineage>
        <taxon>Bacteria</taxon>
        <taxon>Bacillati</taxon>
        <taxon>Actinomycetota</taxon>
        <taxon>Actinomycetes</taxon>
        <taxon>Kitasatosporales</taxon>
        <taxon>Streptomycetaceae</taxon>
        <taxon>Streptomyces</taxon>
    </lineage>
</organism>
<protein>
    <submittedName>
        <fullName evidence="5">AraC family transcriptional regulator</fullName>
    </submittedName>
</protein>
<dbReference type="InterPro" id="IPR018062">
    <property type="entry name" value="HTH_AraC-typ_CS"/>
</dbReference>
<gene>
    <name evidence="5" type="ORF">ACM01_23610</name>
</gene>
<reference evidence="5 6" key="1">
    <citation type="submission" date="2015-06" db="EMBL/GenBank/DDBJ databases">
        <authorList>
            <person name="Ju K.-S."/>
            <person name="Doroghazi J.R."/>
            <person name="Metcalf W.W."/>
        </authorList>
    </citation>
    <scope>NUCLEOTIDE SEQUENCE [LARGE SCALE GENOMIC DNA]</scope>
    <source>
        <strain evidence="5 6">NRRL 3414</strain>
    </source>
</reference>
<dbReference type="PROSITE" id="PS01124">
    <property type="entry name" value="HTH_ARAC_FAMILY_2"/>
    <property type="match status" value="1"/>
</dbReference>
<dbReference type="Pfam" id="PF12852">
    <property type="entry name" value="Cupin_6"/>
    <property type="match status" value="1"/>
</dbReference>